<name>A0A128A384_9ARCH</name>
<gene>
    <name evidence="2" type="ORF">NDEV_1044</name>
</gene>
<reference evidence="3" key="1">
    <citation type="submission" date="2015-10" db="EMBL/GenBank/DDBJ databases">
        <authorList>
            <person name="Lehtovirta-Morley L.E."/>
            <person name="Vieille C."/>
        </authorList>
    </citation>
    <scope>NUCLEOTIDE SEQUENCE [LARGE SCALE GENOMIC DNA]</scope>
</reference>
<keyword evidence="3" id="KW-1185">Reference proteome</keyword>
<evidence type="ECO:0000313" key="2">
    <source>
        <dbReference type="EMBL" id="CUR51809.1"/>
    </source>
</evidence>
<protein>
    <submittedName>
        <fullName evidence="2">Uncharacterized protein</fullName>
    </submittedName>
</protein>
<dbReference type="Proteomes" id="UP000196239">
    <property type="component" value="Chromosome 1"/>
</dbReference>
<sequence length="114" mass="12579">MISQEITINGKKYRLTLTDQVLSDVRRLKALYNAAYEDPESFDEVSSAISNTITQIAAAVEPPVSDSDLDGLIQAVMKAVDEKSKETEEAKAKHLEDKAKASKKPSEKPKKSKK</sequence>
<dbReference type="KEGG" id="ndv:NDEV_1044"/>
<proteinExistence type="predicted"/>
<organism evidence="2 3">
    <name type="scientific">Nitrosotalea devaniterrae</name>
    <dbReference type="NCBI Taxonomy" id="1078905"/>
    <lineage>
        <taxon>Archaea</taxon>
        <taxon>Nitrososphaerota</taxon>
        <taxon>Nitrososphaeria</taxon>
        <taxon>Nitrosotaleales</taxon>
        <taxon>Nitrosotaleaceae</taxon>
        <taxon>Nitrosotalea</taxon>
    </lineage>
</organism>
<dbReference type="AlphaFoldDB" id="A0A128A384"/>
<dbReference type="EMBL" id="LN890280">
    <property type="protein sequence ID" value="CUR51809.1"/>
    <property type="molecule type" value="Genomic_DNA"/>
</dbReference>
<accession>A0A128A384</accession>
<feature type="region of interest" description="Disordered" evidence="1">
    <location>
        <begin position="81"/>
        <end position="114"/>
    </location>
</feature>
<evidence type="ECO:0000256" key="1">
    <source>
        <dbReference type="SAM" id="MobiDB-lite"/>
    </source>
</evidence>
<evidence type="ECO:0000313" key="3">
    <source>
        <dbReference type="Proteomes" id="UP000196239"/>
    </source>
</evidence>